<dbReference type="Proteomes" id="UP000057134">
    <property type="component" value="Chromosome"/>
</dbReference>
<accession>A0A0N9Y4C2</accession>
<dbReference type="KEGG" id="mft:XA26_04700"/>
<proteinExistence type="predicted"/>
<sequence>MAISTPWLILRCKWKGTDAEPLSDTYFENMFTAAGAGTHNMVEFFDRMSHGTLDLTGSKVSAWISLPYEQADYVGNVSTAPQGKINRTGLVEAARQAADDAGYSTADFTGAVIVMNTATDLFGQQNGWAAVCDSTNVHPALLGQEMGHVYGLDHSRRADQPDADYLDDWDVMSTWGSCHINTVGPYGAWGPGLNAANMRGRGWLDRARVKSMSTDAFTSASVELRPLHARELPGYLALEVGDFIIEYRDRTGWDSAVPEPVVLVHSSVDNHSVLQPSHSGSYGLTAGDVWSPWPDTRDLPYFQVHVDAIDEASRTATLSFSGHAGRDLQGEIPVGGNLGLPWVDGGGFIGIDGHVLVVTRGDAIVDSLRQLISLHLAETVTDSKLRANLQRQSLTELSRFVDTRRRMLFPGAVSTIRTPAPRTTEFPVSRR</sequence>
<protein>
    <submittedName>
        <fullName evidence="1">Uncharacterized protein</fullName>
    </submittedName>
</protein>
<dbReference type="PATRIC" id="fig|1766.6.peg.462"/>
<gene>
    <name evidence="1" type="ORF">XA26_04700</name>
</gene>
<evidence type="ECO:0000313" key="1">
    <source>
        <dbReference type="EMBL" id="ALI24331.1"/>
    </source>
</evidence>
<dbReference type="AlphaFoldDB" id="A0A0N9Y4C2"/>
<evidence type="ECO:0000313" key="2">
    <source>
        <dbReference type="Proteomes" id="UP000057134"/>
    </source>
</evidence>
<dbReference type="STRING" id="1766.XA26_04700"/>
<reference evidence="1 2" key="1">
    <citation type="journal article" date="2015" name="MBio">
        <title>Enzymatic Degradation of Phenazines Can Generate Energy and Protect Sensitive Organisms from Toxicity.</title>
        <authorList>
            <person name="Costa K.C."/>
            <person name="Bergkessel M."/>
            <person name="Saunders S."/>
            <person name="Korlach J."/>
            <person name="Newman D.K."/>
        </authorList>
    </citation>
    <scope>NUCLEOTIDE SEQUENCE [LARGE SCALE GENOMIC DNA]</scope>
    <source>
        <strain evidence="1 2">CT6</strain>
    </source>
</reference>
<name>A0A0N9Y4C2_MYCFO</name>
<dbReference type="EMBL" id="CP011269">
    <property type="protein sequence ID" value="ALI24331.1"/>
    <property type="molecule type" value="Genomic_DNA"/>
</dbReference>
<dbReference type="RefSeq" id="WP_054600890.1">
    <property type="nucleotide sequence ID" value="NZ_CP011269.1"/>
</dbReference>
<organism evidence="1 2">
    <name type="scientific">Mycolicibacterium fortuitum</name>
    <name type="common">Mycobacterium fortuitum</name>
    <dbReference type="NCBI Taxonomy" id="1766"/>
    <lineage>
        <taxon>Bacteria</taxon>
        <taxon>Bacillati</taxon>
        <taxon>Actinomycetota</taxon>
        <taxon>Actinomycetes</taxon>
        <taxon>Mycobacteriales</taxon>
        <taxon>Mycobacteriaceae</taxon>
        <taxon>Mycolicibacterium</taxon>
    </lineage>
</organism>
<keyword evidence="2" id="KW-1185">Reference proteome</keyword>